<sequence>MRLQRSETLSGKVPAGCRRPSAPAPEPHELRALARHPQMASLEVRAAAGAATLRRGEVKVQVPLPDLRDRMRAWGWEGQNCNRPVLLFGDSQAEVQSVHSPGGRGSPPCATRAPRRRWWPP</sequence>
<organism evidence="2 3">
    <name type="scientific">Prorocentrum cordatum</name>
    <dbReference type="NCBI Taxonomy" id="2364126"/>
    <lineage>
        <taxon>Eukaryota</taxon>
        <taxon>Sar</taxon>
        <taxon>Alveolata</taxon>
        <taxon>Dinophyceae</taxon>
        <taxon>Prorocentrales</taxon>
        <taxon>Prorocentraceae</taxon>
        <taxon>Prorocentrum</taxon>
    </lineage>
</organism>
<name>A0ABN9UBJ4_9DINO</name>
<accession>A0ABN9UBJ4</accession>
<feature type="region of interest" description="Disordered" evidence="1">
    <location>
        <begin position="1"/>
        <end position="25"/>
    </location>
</feature>
<gene>
    <name evidence="2" type="ORF">PCOR1329_LOCUS47072</name>
</gene>
<evidence type="ECO:0000313" key="2">
    <source>
        <dbReference type="EMBL" id="CAK0856794.1"/>
    </source>
</evidence>
<feature type="region of interest" description="Disordered" evidence="1">
    <location>
        <begin position="96"/>
        <end position="121"/>
    </location>
</feature>
<reference evidence="2" key="1">
    <citation type="submission" date="2023-10" db="EMBL/GenBank/DDBJ databases">
        <authorList>
            <person name="Chen Y."/>
            <person name="Shah S."/>
            <person name="Dougan E. K."/>
            <person name="Thang M."/>
            <person name="Chan C."/>
        </authorList>
    </citation>
    <scope>NUCLEOTIDE SEQUENCE [LARGE SCALE GENOMIC DNA]</scope>
</reference>
<proteinExistence type="predicted"/>
<evidence type="ECO:0000256" key="1">
    <source>
        <dbReference type="SAM" id="MobiDB-lite"/>
    </source>
</evidence>
<comment type="caution">
    <text evidence="2">The sequence shown here is derived from an EMBL/GenBank/DDBJ whole genome shotgun (WGS) entry which is preliminary data.</text>
</comment>
<keyword evidence="3" id="KW-1185">Reference proteome</keyword>
<dbReference type="EMBL" id="CAUYUJ010015667">
    <property type="protein sequence ID" value="CAK0856794.1"/>
    <property type="molecule type" value="Genomic_DNA"/>
</dbReference>
<dbReference type="Proteomes" id="UP001189429">
    <property type="component" value="Unassembled WGS sequence"/>
</dbReference>
<protein>
    <submittedName>
        <fullName evidence="2">Uncharacterized protein</fullName>
    </submittedName>
</protein>
<evidence type="ECO:0000313" key="3">
    <source>
        <dbReference type="Proteomes" id="UP001189429"/>
    </source>
</evidence>